<evidence type="ECO:0000313" key="4">
    <source>
        <dbReference type="Proteomes" id="UP000799770"/>
    </source>
</evidence>
<name>A0A6A5ZJQ8_9PLEO</name>
<sequence>MALTAPLQNSLQEPYRDSPIPSPVSSPPPSGRASPAKPLPSLPNEARGPPPQYRDDASTESSVPEVIAPRPQRYRAPSAHVERQVYFPPYSDAIPEVNDDDVPLAHLYPYPTEAPPSYATVIVQSYRDTLVSHIPSHSTVYVSDEELGVERAAPDDVRFPIERVVAKLVVGLLFFSGFLVWHLLRVKGIL</sequence>
<dbReference type="EMBL" id="ML977314">
    <property type="protein sequence ID" value="KAF2119832.1"/>
    <property type="molecule type" value="Genomic_DNA"/>
</dbReference>
<protein>
    <submittedName>
        <fullName evidence="3">Uncharacterized protein</fullName>
    </submittedName>
</protein>
<feature type="transmembrane region" description="Helical" evidence="2">
    <location>
        <begin position="164"/>
        <end position="184"/>
    </location>
</feature>
<gene>
    <name evidence="3" type="ORF">BDV96DRAFT_486363</name>
</gene>
<feature type="region of interest" description="Disordered" evidence="1">
    <location>
        <begin position="1"/>
        <end position="76"/>
    </location>
</feature>
<reference evidence="3" key="1">
    <citation type="journal article" date="2020" name="Stud. Mycol.">
        <title>101 Dothideomycetes genomes: a test case for predicting lifestyles and emergence of pathogens.</title>
        <authorList>
            <person name="Haridas S."/>
            <person name="Albert R."/>
            <person name="Binder M."/>
            <person name="Bloem J."/>
            <person name="Labutti K."/>
            <person name="Salamov A."/>
            <person name="Andreopoulos B."/>
            <person name="Baker S."/>
            <person name="Barry K."/>
            <person name="Bills G."/>
            <person name="Bluhm B."/>
            <person name="Cannon C."/>
            <person name="Castanera R."/>
            <person name="Culley D."/>
            <person name="Daum C."/>
            <person name="Ezra D."/>
            <person name="Gonzalez J."/>
            <person name="Henrissat B."/>
            <person name="Kuo A."/>
            <person name="Liang C."/>
            <person name="Lipzen A."/>
            <person name="Lutzoni F."/>
            <person name="Magnuson J."/>
            <person name="Mondo S."/>
            <person name="Nolan M."/>
            <person name="Ohm R."/>
            <person name="Pangilinan J."/>
            <person name="Park H.-J."/>
            <person name="Ramirez L."/>
            <person name="Alfaro M."/>
            <person name="Sun H."/>
            <person name="Tritt A."/>
            <person name="Yoshinaga Y."/>
            <person name="Zwiers L.-H."/>
            <person name="Turgeon B."/>
            <person name="Goodwin S."/>
            <person name="Spatafora J."/>
            <person name="Crous P."/>
            <person name="Grigoriev I."/>
        </authorList>
    </citation>
    <scope>NUCLEOTIDE SEQUENCE</scope>
    <source>
        <strain evidence="3">CBS 627.86</strain>
    </source>
</reference>
<organism evidence="3 4">
    <name type="scientific">Lophiotrema nucula</name>
    <dbReference type="NCBI Taxonomy" id="690887"/>
    <lineage>
        <taxon>Eukaryota</taxon>
        <taxon>Fungi</taxon>
        <taxon>Dikarya</taxon>
        <taxon>Ascomycota</taxon>
        <taxon>Pezizomycotina</taxon>
        <taxon>Dothideomycetes</taxon>
        <taxon>Pleosporomycetidae</taxon>
        <taxon>Pleosporales</taxon>
        <taxon>Lophiotremataceae</taxon>
        <taxon>Lophiotrema</taxon>
    </lineage>
</organism>
<keyword evidence="2" id="KW-1133">Transmembrane helix</keyword>
<dbReference type="Proteomes" id="UP000799770">
    <property type="component" value="Unassembled WGS sequence"/>
</dbReference>
<dbReference type="AlphaFoldDB" id="A0A6A5ZJQ8"/>
<keyword evidence="2" id="KW-0812">Transmembrane</keyword>
<accession>A0A6A5ZJQ8</accession>
<proteinExistence type="predicted"/>
<feature type="compositionally biased region" description="Pro residues" evidence="1">
    <location>
        <begin position="20"/>
        <end position="30"/>
    </location>
</feature>
<evidence type="ECO:0000256" key="2">
    <source>
        <dbReference type="SAM" id="Phobius"/>
    </source>
</evidence>
<keyword evidence="4" id="KW-1185">Reference proteome</keyword>
<evidence type="ECO:0000256" key="1">
    <source>
        <dbReference type="SAM" id="MobiDB-lite"/>
    </source>
</evidence>
<evidence type="ECO:0000313" key="3">
    <source>
        <dbReference type="EMBL" id="KAF2119832.1"/>
    </source>
</evidence>
<keyword evidence="2" id="KW-0472">Membrane</keyword>
<dbReference type="OrthoDB" id="3687473at2759"/>
<feature type="compositionally biased region" description="Polar residues" evidence="1">
    <location>
        <begin position="1"/>
        <end position="12"/>
    </location>
</feature>